<comment type="cofactor">
    <cofactor evidence="1">
        <name>FMN</name>
        <dbReference type="ChEBI" id="CHEBI:58210"/>
    </cofactor>
</comment>
<protein>
    <recommendedName>
        <fullName evidence="11">Nitronate monooxygenase</fullName>
    </recommendedName>
    <alternativeName>
        <fullName evidence="9">Propionate 3-nitronate monooxygenase</fullName>
    </alternativeName>
</protein>
<dbReference type="CDD" id="cd04730">
    <property type="entry name" value="NPD_like"/>
    <property type="match status" value="1"/>
</dbReference>
<dbReference type="PANTHER" id="PTHR42747:SF3">
    <property type="entry name" value="NITRONATE MONOOXYGENASE-RELATED"/>
    <property type="match status" value="1"/>
</dbReference>
<dbReference type="OrthoDB" id="9778912at2"/>
<evidence type="ECO:0000256" key="11">
    <source>
        <dbReference type="ARBA" id="ARBA00067136"/>
    </source>
</evidence>
<dbReference type="SUPFAM" id="SSF51412">
    <property type="entry name" value="Inosine monophosphate dehydrogenase (IMPDH)"/>
    <property type="match status" value="1"/>
</dbReference>
<evidence type="ECO:0000313" key="13">
    <source>
        <dbReference type="Proteomes" id="UP000001558"/>
    </source>
</evidence>
<dbReference type="GO" id="GO:0000166">
    <property type="term" value="F:nucleotide binding"/>
    <property type="evidence" value="ECO:0007669"/>
    <property type="project" value="UniProtKB-KW"/>
</dbReference>
<evidence type="ECO:0000256" key="2">
    <source>
        <dbReference type="ARBA" id="ARBA00009881"/>
    </source>
</evidence>
<evidence type="ECO:0000256" key="4">
    <source>
        <dbReference type="ARBA" id="ARBA00022630"/>
    </source>
</evidence>
<keyword evidence="12" id="KW-0223">Dioxygenase</keyword>
<name>A3QE46_SHELP</name>
<dbReference type="InterPro" id="IPR013785">
    <property type="entry name" value="Aldolase_TIM"/>
</dbReference>
<dbReference type="HOGENOM" id="CLU_038732_5_0_6"/>
<evidence type="ECO:0000256" key="5">
    <source>
        <dbReference type="ARBA" id="ARBA00022643"/>
    </source>
</evidence>
<dbReference type="GO" id="GO:0018580">
    <property type="term" value="F:nitronate monooxygenase activity"/>
    <property type="evidence" value="ECO:0007669"/>
    <property type="project" value="InterPro"/>
</dbReference>
<keyword evidence="8" id="KW-0503">Monooxygenase</keyword>
<dbReference type="GO" id="GO:0009636">
    <property type="term" value="P:response to toxic substance"/>
    <property type="evidence" value="ECO:0007669"/>
    <property type="project" value="UniProtKB-KW"/>
</dbReference>
<dbReference type="AlphaFoldDB" id="A3QE46"/>
<comment type="similarity">
    <text evidence="2">Belongs to the nitronate monooxygenase family. NMO class I subfamily.</text>
</comment>
<proteinExistence type="inferred from homology"/>
<dbReference type="EMBL" id="CP000606">
    <property type="protein sequence ID" value="ABO23744.1"/>
    <property type="molecule type" value="Genomic_DNA"/>
</dbReference>
<dbReference type="FunFam" id="3.20.20.70:FF:000154">
    <property type="entry name" value="Probable nitronate monooxygenase"/>
    <property type="match status" value="1"/>
</dbReference>
<dbReference type="InterPro" id="IPR004136">
    <property type="entry name" value="NMO"/>
</dbReference>
<keyword evidence="7" id="KW-0560">Oxidoreductase</keyword>
<comment type="catalytic activity">
    <reaction evidence="10">
        <text>3 propionate 3-nitronate + 3 O2 + H2O = 3 3-oxopropanoate + 2 nitrate + nitrite + H2O2 + 3 H(+)</text>
        <dbReference type="Rhea" id="RHEA:57332"/>
        <dbReference type="ChEBI" id="CHEBI:15377"/>
        <dbReference type="ChEBI" id="CHEBI:15378"/>
        <dbReference type="ChEBI" id="CHEBI:15379"/>
        <dbReference type="ChEBI" id="CHEBI:16240"/>
        <dbReference type="ChEBI" id="CHEBI:16301"/>
        <dbReference type="ChEBI" id="CHEBI:17632"/>
        <dbReference type="ChEBI" id="CHEBI:33190"/>
        <dbReference type="ChEBI" id="CHEBI:136067"/>
    </reaction>
</comment>
<keyword evidence="5" id="KW-0288">FMN</keyword>
<evidence type="ECO:0000256" key="8">
    <source>
        <dbReference type="ARBA" id="ARBA00023033"/>
    </source>
</evidence>
<keyword evidence="6" id="KW-0547">Nucleotide-binding</keyword>
<dbReference type="GO" id="GO:0051213">
    <property type="term" value="F:dioxygenase activity"/>
    <property type="evidence" value="ECO:0007669"/>
    <property type="project" value="UniProtKB-KW"/>
</dbReference>
<dbReference type="RefSeq" id="WP_011865676.1">
    <property type="nucleotide sequence ID" value="NC_009092.1"/>
</dbReference>
<evidence type="ECO:0000256" key="7">
    <source>
        <dbReference type="ARBA" id="ARBA00023002"/>
    </source>
</evidence>
<dbReference type="eggNOG" id="COG2070">
    <property type="taxonomic scope" value="Bacteria"/>
</dbReference>
<reference evidence="12 13" key="1">
    <citation type="submission" date="2007-03" db="EMBL/GenBank/DDBJ databases">
        <title>Complete sequence of Shewanella loihica PV-4.</title>
        <authorList>
            <consortium name="US DOE Joint Genome Institute"/>
            <person name="Copeland A."/>
            <person name="Lucas S."/>
            <person name="Lapidus A."/>
            <person name="Barry K."/>
            <person name="Detter J.C."/>
            <person name="Glavina del Rio T."/>
            <person name="Hammon N."/>
            <person name="Israni S."/>
            <person name="Dalin E."/>
            <person name="Tice H."/>
            <person name="Pitluck S."/>
            <person name="Chain P."/>
            <person name="Malfatti S."/>
            <person name="Shin M."/>
            <person name="Vergez L."/>
            <person name="Schmutz J."/>
            <person name="Larimer F."/>
            <person name="Land M."/>
            <person name="Hauser L."/>
            <person name="Kyrpides N."/>
            <person name="Mikhailova N."/>
            <person name="Romine M.F."/>
            <person name="Serres G."/>
            <person name="Fredrickson J."/>
            <person name="Tiedje J."/>
            <person name="Richardson P."/>
        </authorList>
    </citation>
    <scope>NUCLEOTIDE SEQUENCE [LARGE SCALE GENOMIC DNA]</scope>
    <source>
        <strain evidence="13">ATCC BAA-1088 / PV-4</strain>
    </source>
</reference>
<dbReference type="Gene3D" id="3.20.20.70">
    <property type="entry name" value="Aldolase class I"/>
    <property type="match status" value="1"/>
</dbReference>
<organism evidence="12 13">
    <name type="scientific">Shewanella loihica (strain ATCC BAA-1088 / PV-4)</name>
    <dbReference type="NCBI Taxonomy" id="323850"/>
    <lineage>
        <taxon>Bacteria</taxon>
        <taxon>Pseudomonadati</taxon>
        <taxon>Pseudomonadota</taxon>
        <taxon>Gammaproteobacteria</taxon>
        <taxon>Alteromonadales</taxon>
        <taxon>Shewanellaceae</taxon>
        <taxon>Shewanella</taxon>
    </lineage>
</organism>
<gene>
    <name evidence="12" type="ordered locus">Shew_1878</name>
</gene>
<keyword evidence="4" id="KW-0285">Flavoprotein</keyword>
<dbReference type="Proteomes" id="UP000001558">
    <property type="component" value="Chromosome"/>
</dbReference>
<dbReference type="STRING" id="323850.Shew_1878"/>
<dbReference type="KEGG" id="slo:Shew_1878"/>
<evidence type="ECO:0000256" key="3">
    <source>
        <dbReference type="ARBA" id="ARBA00022575"/>
    </source>
</evidence>
<evidence type="ECO:0000256" key="9">
    <source>
        <dbReference type="ARBA" id="ARBA00031155"/>
    </source>
</evidence>
<dbReference type="Pfam" id="PF03060">
    <property type="entry name" value="NMO"/>
    <property type="match status" value="1"/>
</dbReference>
<accession>A3QE46</accession>
<evidence type="ECO:0000313" key="12">
    <source>
        <dbReference type="EMBL" id="ABO23744.1"/>
    </source>
</evidence>
<sequence length="361" mass="38039">MNSKNFKALLGTELPIIQAPMAGVQDSKLAIAVANAGGLGSIPCGMLSSAQIVDEIKRFRAATSAPLNLNFFCHELPPFDKQAQARWHELLAPYFDELEIAADLGQGGASRMPFNHEIADAIEAFKPEVISFHFGLPQENLLERVRSWGAKVISSATTVAEAEYLAARGVDGIIVQGVEAGGHRGMFLSDDVSTQVELEPLLTKIASRVDAPLIAAGGIGDSHGVKAALAMGASAVQIGSAYLLCDEANTSSLHRAAIENAANTEGSTVRAEGCTALTNLFSGRPARGLVNRAMSELGAINDSAPAFPYATNLMAQLRKASEARGMSDFSPLWCGQNVGSCKKIAAGEMTLALMQQVTQLE</sequence>
<keyword evidence="3" id="KW-0216">Detoxification</keyword>
<evidence type="ECO:0000256" key="10">
    <source>
        <dbReference type="ARBA" id="ARBA00049401"/>
    </source>
</evidence>
<evidence type="ECO:0000256" key="6">
    <source>
        <dbReference type="ARBA" id="ARBA00022741"/>
    </source>
</evidence>
<keyword evidence="13" id="KW-1185">Reference proteome</keyword>
<evidence type="ECO:0000256" key="1">
    <source>
        <dbReference type="ARBA" id="ARBA00001917"/>
    </source>
</evidence>
<dbReference type="PANTHER" id="PTHR42747">
    <property type="entry name" value="NITRONATE MONOOXYGENASE-RELATED"/>
    <property type="match status" value="1"/>
</dbReference>